<dbReference type="EMBL" id="AE017285">
    <property type="protein sequence ID" value="AAS94959.1"/>
    <property type="molecule type" value="Genomic_DNA"/>
</dbReference>
<gene>
    <name evidence="1" type="ordered locus">DVU_0476</name>
</gene>
<organism evidence="1 2">
    <name type="scientific">Nitratidesulfovibrio vulgaris (strain ATCC 29579 / DSM 644 / CCUG 34227 / NCIMB 8303 / VKM B-1760 / Hildenborough)</name>
    <name type="common">Desulfovibrio vulgaris</name>
    <dbReference type="NCBI Taxonomy" id="882"/>
    <lineage>
        <taxon>Bacteria</taxon>
        <taxon>Pseudomonadati</taxon>
        <taxon>Thermodesulfobacteriota</taxon>
        <taxon>Desulfovibrionia</taxon>
        <taxon>Desulfovibrionales</taxon>
        <taxon>Desulfovibrionaceae</taxon>
        <taxon>Nitratidesulfovibrio</taxon>
    </lineage>
</organism>
<evidence type="ECO:0000313" key="1">
    <source>
        <dbReference type="EMBL" id="AAS94959.1"/>
    </source>
</evidence>
<proteinExistence type="predicted"/>
<dbReference type="HOGENOM" id="CLU_2733521_0_0_7"/>
<reference evidence="1 2" key="1">
    <citation type="journal article" date="2004" name="Nat. Biotechnol.">
        <title>The genome sequence of the anaerobic, sulfate-reducing bacterium Desulfovibrio vulgaris Hildenborough.</title>
        <authorList>
            <person name="Heidelberg J.F."/>
            <person name="Seshadri R."/>
            <person name="Haveman S.A."/>
            <person name="Hemme C.L."/>
            <person name="Paulsen I.T."/>
            <person name="Kolonay J.F."/>
            <person name="Eisen J.A."/>
            <person name="Ward N."/>
            <person name="Methe B."/>
            <person name="Brinkac L.M."/>
            <person name="Daugherty S.C."/>
            <person name="Deboy R.T."/>
            <person name="Dodson R.J."/>
            <person name="Durkin A.S."/>
            <person name="Madupu R."/>
            <person name="Nelson W.C."/>
            <person name="Sullivan S.A."/>
            <person name="Fouts D."/>
            <person name="Haft D.H."/>
            <person name="Selengut J."/>
            <person name="Peterson J.D."/>
            <person name="Davidsen T.M."/>
            <person name="Zafar N."/>
            <person name="Zhou L."/>
            <person name="Radune D."/>
            <person name="Dimitrov G."/>
            <person name="Hance M."/>
            <person name="Tran K."/>
            <person name="Khouri H."/>
            <person name="Gill J."/>
            <person name="Utterback T.R."/>
            <person name="Feldblyum T.V."/>
            <person name="Wall J.D."/>
            <person name="Voordouw G."/>
            <person name="Fraser C.M."/>
        </authorList>
    </citation>
    <scope>NUCLEOTIDE SEQUENCE [LARGE SCALE GENOMIC DNA]</scope>
    <source>
        <strain evidence="2">ATCC 29579 / DSM 644 / NCIMB 8303 / VKM B-1760 / Hildenborough</strain>
    </source>
</reference>
<evidence type="ECO:0000313" key="2">
    <source>
        <dbReference type="Proteomes" id="UP000002194"/>
    </source>
</evidence>
<accession>Q72EU2</accession>
<sequence>MQYVPSCGVSCDSCDVGAVLTESCVATRSRHEFVWGMSPKMRRVLDGQASDTFCFWCVTCFYVKCIPNVHV</sequence>
<protein>
    <submittedName>
        <fullName evidence="1">Uncharacterized protein</fullName>
    </submittedName>
</protein>
<dbReference type="PaxDb" id="882-DVU_0476"/>
<dbReference type="Proteomes" id="UP000002194">
    <property type="component" value="Chromosome"/>
</dbReference>
<dbReference type="KEGG" id="dvu:DVU_0476"/>
<dbReference type="STRING" id="882.DVU_0476"/>
<name>Q72EU2_NITV2</name>
<keyword evidence="2" id="KW-1185">Reference proteome</keyword>
<dbReference type="EnsemblBacteria" id="AAS94959">
    <property type="protein sequence ID" value="AAS94959"/>
    <property type="gene ID" value="DVU_0476"/>
</dbReference>
<dbReference type="AlphaFoldDB" id="Q72EU2"/>